<evidence type="ECO:0008006" key="5">
    <source>
        <dbReference type="Google" id="ProtNLM"/>
    </source>
</evidence>
<accession>A0AB34VJN8</accession>
<dbReference type="InterPro" id="IPR041229">
    <property type="entry name" value="HEPN_Apea"/>
</dbReference>
<name>A0AB34VJN8_9GAMM</name>
<dbReference type="Pfam" id="PF18739">
    <property type="entry name" value="HEPN_Apea"/>
    <property type="match status" value="1"/>
</dbReference>
<dbReference type="EMBL" id="LDSI01000003">
    <property type="protein sequence ID" value="KTT00340.1"/>
    <property type="molecule type" value="Genomic_DNA"/>
</dbReference>
<evidence type="ECO:0000313" key="3">
    <source>
        <dbReference type="EMBL" id="KTT00340.1"/>
    </source>
</evidence>
<dbReference type="Pfam" id="PF18862">
    <property type="entry name" value="ApeA_NTD1"/>
    <property type="match status" value="1"/>
</dbReference>
<feature type="domain" description="Apea-like HEPN" evidence="1">
    <location>
        <begin position="293"/>
        <end position="440"/>
    </location>
</feature>
<sequence length="565" mass="65290">MGDENENLFHEKDIEVEVVIEEKRYPGKLSFDGTRFPKLQLRNLYSPKGLVFLECLKGKSELTCISLKDKRKYTMSGVNDNDTFFSAKYITEGEPLVTFDKMTINISGFSVWLEGMENYSLNPDSIEKNTKSSILTERFSSQGENYTLSIYLKRGNQGNDAENEGAGSEPALEIIKEQGCLNFKECSFLSHQLRNLFSILTGRPLSVKNVWVSDTKIPDSFRKLHFPLVMYSKSPLKHPNEALTEFAYLLRRDILSKAINNFFTDDNFRKIWNRIIPSYEQLGVWQYDILSRVIILEMYASIKTKEKKLSISDSLNRKLKEKLKQSIMEFESETGIKGEELIVLRGMERSILATKNTSLPTLKEKYEELLRILPSTLIGVISISDEDFKRIKKLRDSIAHGNPYSTYSGDIDITHEIQLNDRLLVLLICFVYFELGFNENDIIHFFRYSFCHFINSSGINKRELDRLSGEVDFLKLSSPPKNNALSSPAMIVVNHTIDNDKWFINEEATQKLRTEWFTSGIHHSQEYVESITPAKQNQTFELKQRAYIETDGQEKEYYIVVIIHS</sequence>
<feature type="domain" description="ApeA N-terminal" evidence="2">
    <location>
        <begin position="22"/>
        <end position="241"/>
    </location>
</feature>
<evidence type="ECO:0000313" key="4">
    <source>
        <dbReference type="Proteomes" id="UP000072520"/>
    </source>
</evidence>
<organism evidence="3 4">
    <name type="scientific">Pantoea stewartii</name>
    <dbReference type="NCBI Taxonomy" id="66269"/>
    <lineage>
        <taxon>Bacteria</taxon>
        <taxon>Pseudomonadati</taxon>
        <taxon>Pseudomonadota</taxon>
        <taxon>Gammaproteobacteria</taxon>
        <taxon>Enterobacterales</taxon>
        <taxon>Erwiniaceae</taxon>
        <taxon>Pantoea</taxon>
    </lineage>
</organism>
<evidence type="ECO:0000259" key="2">
    <source>
        <dbReference type="Pfam" id="PF18862"/>
    </source>
</evidence>
<gene>
    <name evidence="3" type="ORF">RSA13_02770</name>
</gene>
<dbReference type="AlphaFoldDB" id="A0AB34VJN8"/>
<proteinExistence type="predicted"/>
<dbReference type="Proteomes" id="UP000072520">
    <property type="component" value="Unassembled WGS sequence"/>
</dbReference>
<evidence type="ECO:0000259" key="1">
    <source>
        <dbReference type="Pfam" id="PF18739"/>
    </source>
</evidence>
<dbReference type="RefSeq" id="WP_058707923.1">
    <property type="nucleotide sequence ID" value="NZ_LDSI01000003.1"/>
</dbReference>
<dbReference type="InterPro" id="IPR041223">
    <property type="entry name" value="ApeA_NTD"/>
</dbReference>
<reference evidence="3 4" key="1">
    <citation type="journal article" date="2016" name="Front. Microbiol.">
        <title>Genomic Resource of Rice Seed Associated Bacteria.</title>
        <authorList>
            <person name="Midha S."/>
            <person name="Bansal K."/>
            <person name="Sharma S."/>
            <person name="Kumar N."/>
            <person name="Patil P.P."/>
            <person name="Chaudhry V."/>
            <person name="Patil P.B."/>
        </authorList>
    </citation>
    <scope>NUCLEOTIDE SEQUENCE [LARGE SCALE GENOMIC DNA]</scope>
    <source>
        <strain evidence="3 4">RSA13</strain>
    </source>
</reference>
<protein>
    <recommendedName>
        <fullName evidence="5">ApeA N-terminal domain-containing protein</fullName>
    </recommendedName>
</protein>
<comment type="caution">
    <text evidence="3">The sequence shown here is derived from an EMBL/GenBank/DDBJ whole genome shotgun (WGS) entry which is preliminary data.</text>
</comment>